<dbReference type="EMBL" id="OZ037946">
    <property type="protein sequence ID" value="CAL1705775.1"/>
    <property type="molecule type" value="Genomic_DNA"/>
</dbReference>
<dbReference type="Proteomes" id="UP001497453">
    <property type="component" value="Chromosome 3"/>
</dbReference>
<feature type="region of interest" description="Disordered" evidence="1">
    <location>
        <begin position="188"/>
        <end position="298"/>
    </location>
</feature>
<name>A0ABP1DD67_9APHY</name>
<evidence type="ECO:0000313" key="3">
    <source>
        <dbReference type="Proteomes" id="UP001497453"/>
    </source>
</evidence>
<feature type="region of interest" description="Disordered" evidence="1">
    <location>
        <begin position="1"/>
        <end position="91"/>
    </location>
</feature>
<sequence>MSSEGSVGTTSVGSVSTITQSRTSSSSAKSNVSPKPSVNRNVSTQSSRSSLTESSSEVTPHSILRSTSFNTLSPSSSSSSVTFAPLPEIGPRKRNASLQLGVGARSRMLRNRRIIMQQTALAAEEGEELQPHHLPPDVAATIRWTQGPPGDPGMAEDAVEDAFIALGKMMKSAGKGLWRRVSLKDLKEKDKDKDKEGDGESEGGGEDGSEGGGEGGSQDVREEKGRRKKDKKKTQECTDQNPEELKTSSNAQGVRKIKHAKSYPRRRRSTFDLAIPPPVRRSSSMEEEEGRVWEEEVSEEFRKRLSGIVEPKPPKDASSEVQSTVISVRTGTVEALASAKGKPRSPR</sequence>
<proteinExistence type="predicted"/>
<protein>
    <submittedName>
        <fullName evidence="2">Uncharacterized protein</fullName>
    </submittedName>
</protein>
<feature type="compositionally biased region" description="Basic and acidic residues" evidence="1">
    <location>
        <begin position="188"/>
        <end position="198"/>
    </location>
</feature>
<feature type="compositionally biased region" description="Basic residues" evidence="1">
    <location>
        <begin position="255"/>
        <end position="268"/>
    </location>
</feature>
<feature type="compositionally biased region" description="Low complexity" evidence="1">
    <location>
        <begin position="66"/>
        <end position="82"/>
    </location>
</feature>
<gene>
    <name evidence="2" type="ORF">GFSPODELE1_LOCUS5578</name>
</gene>
<reference evidence="3" key="1">
    <citation type="submission" date="2024-04" db="EMBL/GenBank/DDBJ databases">
        <authorList>
            <person name="Shaw F."/>
            <person name="Minotto A."/>
        </authorList>
    </citation>
    <scope>NUCLEOTIDE SEQUENCE [LARGE SCALE GENOMIC DNA]</scope>
</reference>
<organism evidence="2 3">
    <name type="scientific">Somion occarium</name>
    <dbReference type="NCBI Taxonomy" id="3059160"/>
    <lineage>
        <taxon>Eukaryota</taxon>
        <taxon>Fungi</taxon>
        <taxon>Dikarya</taxon>
        <taxon>Basidiomycota</taxon>
        <taxon>Agaricomycotina</taxon>
        <taxon>Agaricomycetes</taxon>
        <taxon>Polyporales</taxon>
        <taxon>Cerrenaceae</taxon>
        <taxon>Somion</taxon>
    </lineage>
</organism>
<evidence type="ECO:0000313" key="2">
    <source>
        <dbReference type="EMBL" id="CAL1705775.1"/>
    </source>
</evidence>
<keyword evidence="3" id="KW-1185">Reference proteome</keyword>
<feature type="compositionally biased region" description="Low complexity" evidence="1">
    <location>
        <begin position="1"/>
        <end position="57"/>
    </location>
</feature>
<accession>A0ABP1DD67</accession>
<evidence type="ECO:0000256" key="1">
    <source>
        <dbReference type="SAM" id="MobiDB-lite"/>
    </source>
</evidence>
<feature type="compositionally biased region" description="Acidic residues" evidence="1">
    <location>
        <begin position="199"/>
        <end position="209"/>
    </location>
</feature>